<keyword evidence="4 6" id="KW-0863">Zinc-finger</keyword>
<evidence type="ECO:0000256" key="1">
    <source>
        <dbReference type="ARBA" id="ARBA00006672"/>
    </source>
</evidence>
<dbReference type="OMA" id="VMMNTSV"/>
<dbReference type="eggNOG" id="KOG1101">
    <property type="taxonomic scope" value="Eukaryota"/>
</dbReference>
<dbReference type="FunCoup" id="E0VC59">
    <property type="interactions" value="1920"/>
</dbReference>
<dbReference type="CTD" id="8231371"/>
<dbReference type="EMBL" id="DS235047">
    <property type="protein sequence ID" value="EEB10965.1"/>
    <property type="molecule type" value="Genomic_DNA"/>
</dbReference>
<dbReference type="CDD" id="cd16713">
    <property type="entry name" value="RING-HC_BIRC2_3_7"/>
    <property type="match status" value="1"/>
</dbReference>
<dbReference type="GO" id="GO:0031625">
    <property type="term" value="F:ubiquitin protein ligase binding"/>
    <property type="evidence" value="ECO:0007669"/>
    <property type="project" value="UniProtKB-ARBA"/>
</dbReference>
<dbReference type="GO" id="GO:0043027">
    <property type="term" value="F:cysteine-type endopeptidase inhibitor activity involved in apoptotic process"/>
    <property type="evidence" value="ECO:0007669"/>
    <property type="project" value="UniProtKB-ARBA"/>
</dbReference>
<dbReference type="GO" id="GO:0061630">
    <property type="term" value="F:ubiquitin protein ligase activity"/>
    <property type="evidence" value="ECO:0007669"/>
    <property type="project" value="TreeGrafter"/>
</dbReference>
<evidence type="ECO:0000256" key="2">
    <source>
        <dbReference type="ARBA" id="ARBA00022703"/>
    </source>
</evidence>
<dbReference type="InterPro" id="IPR001841">
    <property type="entry name" value="Znf_RING"/>
</dbReference>
<dbReference type="PROSITE" id="PS50089">
    <property type="entry name" value="ZF_RING_2"/>
    <property type="match status" value="1"/>
</dbReference>
<dbReference type="FunFam" id="3.30.40.10:FF:000184">
    <property type="entry name" value="Baculoviral IAP repeat containing 2"/>
    <property type="match status" value="1"/>
</dbReference>
<keyword evidence="5" id="KW-0862">Zinc</keyword>
<proteinExistence type="inferred from homology"/>
<accession>E0VC59</accession>
<gene>
    <name evidence="10" type="primary">8231371</name>
    <name evidence="9" type="ORF">Phum_PHUM080100</name>
</gene>
<name>E0VC59_PEDHC</name>
<dbReference type="OrthoDB" id="774873at2759"/>
<dbReference type="GO" id="GO:0004869">
    <property type="term" value="F:cysteine-type endopeptidase inhibitor activity"/>
    <property type="evidence" value="ECO:0007669"/>
    <property type="project" value="UniProtKB-ARBA"/>
</dbReference>
<dbReference type="GeneID" id="8231371"/>
<dbReference type="PROSITE" id="PS01282">
    <property type="entry name" value="BIR_REPEAT_1"/>
    <property type="match status" value="2"/>
</dbReference>
<dbReference type="Gene3D" id="3.30.40.10">
    <property type="entry name" value="Zinc/RING finger domain, C3HC4 (zinc finger)"/>
    <property type="match status" value="1"/>
</dbReference>
<comment type="similarity">
    <text evidence="1">Belongs to the IAP family.</text>
</comment>
<feature type="domain" description="RING-type" evidence="8">
    <location>
        <begin position="383"/>
        <end position="418"/>
    </location>
</feature>
<reference evidence="9" key="2">
    <citation type="submission" date="2007-04" db="EMBL/GenBank/DDBJ databases">
        <title>The genome of the human body louse.</title>
        <authorList>
            <consortium name="The Human Body Louse Genome Consortium"/>
            <person name="Kirkness E."/>
            <person name="Walenz B."/>
            <person name="Hass B."/>
            <person name="Bruggner R."/>
            <person name="Strausberg R."/>
        </authorList>
    </citation>
    <scope>NUCLEOTIDE SEQUENCE</scope>
    <source>
        <strain evidence="9">USDA</strain>
    </source>
</reference>
<organism>
    <name type="scientific">Pediculus humanus subsp. corporis</name>
    <name type="common">Body louse</name>
    <dbReference type="NCBI Taxonomy" id="121224"/>
    <lineage>
        <taxon>Eukaryota</taxon>
        <taxon>Metazoa</taxon>
        <taxon>Ecdysozoa</taxon>
        <taxon>Arthropoda</taxon>
        <taxon>Hexapoda</taxon>
        <taxon>Insecta</taxon>
        <taxon>Pterygota</taxon>
        <taxon>Neoptera</taxon>
        <taxon>Paraneoptera</taxon>
        <taxon>Psocodea</taxon>
        <taxon>Troctomorpha</taxon>
        <taxon>Phthiraptera</taxon>
        <taxon>Anoplura</taxon>
        <taxon>Pediculidae</taxon>
        <taxon>Pediculus</taxon>
    </lineage>
</organism>
<dbReference type="InParanoid" id="E0VC59"/>
<evidence type="ECO:0000256" key="5">
    <source>
        <dbReference type="ARBA" id="ARBA00022833"/>
    </source>
</evidence>
<keyword evidence="11" id="KW-1185">Reference proteome</keyword>
<dbReference type="STRING" id="121224.E0VC59"/>
<dbReference type="GO" id="GO:0031398">
    <property type="term" value="P:positive regulation of protein ubiquitination"/>
    <property type="evidence" value="ECO:0007669"/>
    <property type="project" value="TreeGrafter"/>
</dbReference>
<dbReference type="GO" id="GO:0048471">
    <property type="term" value="C:perinuclear region of cytoplasm"/>
    <property type="evidence" value="ECO:0007669"/>
    <property type="project" value="UniProtKB-ARBA"/>
</dbReference>
<dbReference type="InterPro" id="IPR001370">
    <property type="entry name" value="BIR_rpt"/>
</dbReference>
<evidence type="ECO:0000259" key="8">
    <source>
        <dbReference type="PROSITE" id="PS50089"/>
    </source>
</evidence>
<dbReference type="Proteomes" id="UP000009046">
    <property type="component" value="Unassembled WGS sequence"/>
</dbReference>
<dbReference type="HOGENOM" id="CLU_016347_1_1_1"/>
<dbReference type="FunFam" id="1.10.1170.10:FF:000003">
    <property type="entry name" value="E3 ubiquitin-protein ligase XIAP"/>
    <property type="match status" value="1"/>
</dbReference>
<dbReference type="GO" id="GO:0006915">
    <property type="term" value="P:apoptotic process"/>
    <property type="evidence" value="ECO:0007669"/>
    <property type="project" value="UniProtKB-KW"/>
</dbReference>
<sequence length="430" mass="48564">MNVEEQRLNTFRDWPGNAAVEPSRIAQAGFYFTGPGLNVTCFSCGCNISDWNYGDQVMTRHRNLSPNCAFVRDPVNSGNVPLTINRNNQQSQARTTLNSTERNLIGAWESQSSIYKRESARLDSFSNWPIPFIVTPEALAETGFYFLHKGDAVQCAFCNGIACRWEVGDIPEAEHRRHFPDCPFLLGQSVGNVPKRERLFALDNFEELGIQRHRGPKNPKFSTADSRLRTFENWPSNLTQQPNVLAQAGFFYVGRQDPDMVRCFHCDGGLRHWAPEDEPWSEHARWFPNCPFLLLVKGQEYVNQIQRLYNNSDNQFKSTSEPGTSNPDVKSSGLQGSLSVSMPSLSNSLVQEEEGKVLTRTQSVLENIALKEENRRLKEARQCKICMDSEVGAVLLPCGHLVACVDCAPNLKDCPVCRQQIKATVRTFFF</sequence>
<evidence type="ECO:0000256" key="6">
    <source>
        <dbReference type="PROSITE-ProRule" id="PRU00175"/>
    </source>
</evidence>
<protein>
    <submittedName>
        <fullName evidence="9">Baculoviral IAP repeat-containing protein, putative</fullName>
    </submittedName>
</protein>
<dbReference type="Gene3D" id="1.10.1170.10">
    <property type="entry name" value="Inhibitor Of Apoptosis Protein (2mihbC-IAP-1), Chain A"/>
    <property type="match status" value="3"/>
</dbReference>
<evidence type="ECO:0000313" key="11">
    <source>
        <dbReference type="Proteomes" id="UP000009046"/>
    </source>
</evidence>
<dbReference type="EMBL" id="AAZO01000955">
    <property type="status" value="NOT_ANNOTATED_CDS"/>
    <property type="molecule type" value="Genomic_DNA"/>
</dbReference>
<dbReference type="PANTHER" id="PTHR10044">
    <property type="entry name" value="INHIBITOR OF APOPTOSIS"/>
    <property type="match status" value="1"/>
</dbReference>
<dbReference type="CDD" id="cd00022">
    <property type="entry name" value="BIR"/>
    <property type="match status" value="3"/>
</dbReference>
<evidence type="ECO:0000256" key="3">
    <source>
        <dbReference type="ARBA" id="ARBA00022723"/>
    </source>
</evidence>
<dbReference type="PANTHER" id="PTHR10044:SF139">
    <property type="entry name" value="DEATH-ASSOCIATED INHIBITOR OF APOPTOSIS 2"/>
    <property type="match status" value="1"/>
</dbReference>
<dbReference type="GO" id="GO:0022416">
    <property type="term" value="P:chaeta development"/>
    <property type="evidence" value="ECO:0007669"/>
    <property type="project" value="UniProtKB-ARBA"/>
</dbReference>
<dbReference type="EnsemblMetazoa" id="PHUM080100-RA">
    <property type="protein sequence ID" value="PHUM080100-PA"/>
    <property type="gene ID" value="PHUM080100"/>
</dbReference>
<dbReference type="RefSeq" id="XP_002423703.1">
    <property type="nucleotide sequence ID" value="XM_002423658.1"/>
</dbReference>
<dbReference type="SMART" id="SM00238">
    <property type="entry name" value="BIR"/>
    <property type="match status" value="3"/>
</dbReference>
<dbReference type="SMART" id="SM00184">
    <property type="entry name" value="RING"/>
    <property type="match status" value="1"/>
</dbReference>
<dbReference type="Pfam" id="PF00653">
    <property type="entry name" value="BIR"/>
    <property type="match status" value="3"/>
</dbReference>
<dbReference type="KEGG" id="phu:Phum_PHUM080100"/>
<dbReference type="GO" id="GO:0070936">
    <property type="term" value="P:protein K48-linked ubiquitination"/>
    <property type="evidence" value="ECO:0007669"/>
    <property type="project" value="UniProtKB-ARBA"/>
</dbReference>
<evidence type="ECO:0000313" key="9">
    <source>
        <dbReference type="EMBL" id="EEB10965.1"/>
    </source>
</evidence>
<dbReference type="GO" id="GO:0089720">
    <property type="term" value="F:caspase binding"/>
    <property type="evidence" value="ECO:0007669"/>
    <property type="project" value="UniProtKB-ARBA"/>
</dbReference>
<dbReference type="VEuPathDB" id="VectorBase:PHUM080100"/>
<dbReference type="AlphaFoldDB" id="E0VC59"/>
<keyword evidence="3" id="KW-0479">Metal-binding</keyword>
<evidence type="ECO:0000313" key="10">
    <source>
        <dbReference type="EnsemblMetazoa" id="PHUM080100-PA"/>
    </source>
</evidence>
<reference evidence="10" key="3">
    <citation type="submission" date="2021-02" db="UniProtKB">
        <authorList>
            <consortium name="EnsemblMetazoa"/>
        </authorList>
    </citation>
    <scope>IDENTIFICATION</scope>
    <source>
        <strain evidence="10">USDA</strain>
    </source>
</reference>
<dbReference type="GO" id="GO:0005829">
    <property type="term" value="C:cytosol"/>
    <property type="evidence" value="ECO:0007669"/>
    <property type="project" value="UniProtKB-ARBA"/>
</dbReference>
<dbReference type="PROSITE" id="PS50143">
    <property type="entry name" value="BIR_REPEAT_2"/>
    <property type="match status" value="3"/>
</dbReference>
<dbReference type="InterPro" id="IPR013083">
    <property type="entry name" value="Znf_RING/FYVE/PHD"/>
</dbReference>
<evidence type="ECO:0000256" key="4">
    <source>
        <dbReference type="ARBA" id="ARBA00022771"/>
    </source>
</evidence>
<reference evidence="9" key="1">
    <citation type="submission" date="2007-04" db="EMBL/GenBank/DDBJ databases">
        <title>Annotation of Pediculus humanus corporis strain USDA.</title>
        <authorList>
            <person name="Kirkness E."/>
            <person name="Hannick L."/>
            <person name="Hass B."/>
            <person name="Bruggner R."/>
            <person name="Lawson D."/>
            <person name="Bidwell S."/>
            <person name="Joardar V."/>
            <person name="Caler E."/>
            <person name="Walenz B."/>
            <person name="Inman J."/>
            <person name="Schobel S."/>
            <person name="Galinsky K."/>
            <person name="Amedeo P."/>
            <person name="Strausberg R."/>
        </authorList>
    </citation>
    <scope>NUCLEOTIDE SEQUENCE</scope>
    <source>
        <strain evidence="9">USDA</strain>
    </source>
</reference>
<dbReference type="FunFam" id="1.10.1170.10:FF:000002">
    <property type="entry name" value="Baculoviral IAP repeat containing 7"/>
    <property type="match status" value="1"/>
</dbReference>
<keyword evidence="2" id="KW-0053">Apoptosis</keyword>
<dbReference type="SUPFAM" id="SSF57924">
    <property type="entry name" value="Inhibitor of apoptosis (IAP) repeat"/>
    <property type="match status" value="3"/>
</dbReference>
<dbReference type="GO" id="GO:0051726">
    <property type="term" value="P:regulation of cell cycle"/>
    <property type="evidence" value="ECO:0007669"/>
    <property type="project" value="TreeGrafter"/>
</dbReference>
<dbReference type="GO" id="GO:0043066">
    <property type="term" value="P:negative regulation of apoptotic process"/>
    <property type="evidence" value="ECO:0007669"/>
    <property type="project" value="TreeGrafter"/>
</dbReference>
<evidence type="ECO:0000256" key="7">
    <source>
        <dbReference type="SAM" id="MobiDB-lite"/>
    </source>
</evidence>
<dbReference type="InterPro" id="IPR050784">
    <property type="entry name" value="IAP"/>
</dbReference>
<dbReference type="GO" id="GO:0008270">
    <property type="term" value="F:zinc ion binding"/>
    <property type="evidence" value="ECO:0007669"/>
    <property type="project" value="UniProtKB-KW"/>
</dbReference>
<dbReference type="Pfam" id="PF13920">
    <property type="entry name" value="zf-C3HC4_3"/>
    <property type="match status" value="1"/>
</dbReference>
<feature type="region of interest" description="Disordered" evidence="7">
    <location>
        <begin position="313"/>
        <end position="334"/>
    </location>
</feature>
<dbReference type="GO" id="GO:0005634">
    <property type="term" value="C:nucleus"/>
    <property type="evidence" value="ECO:0007669"/>
    <property type="project" value="TreeGrafter"/>
</dbReference>